<dbReference type="Gene3D" id="1.10.357.10">
    <property type="entry name" value="Tetracycline Repressor, domain 2"/>
    <property type="match status" value="1"/>
</dbReference>
<evidence type="ECO:0000256" key="4">
    <source>
        <dbReference type="PROSITE-ProRule" id="PRU00335"/>
    </source>
</evidence>
<dbReference type="InterPro" id="IPR039536">
    <property type="entry name" value="TetR_C_Proteobacteria"/>
</dbReference>
<dbReference type="GO" id="GO:0003700">
    <property type="term" value="F:DNA-binding transcription factor activity"/>
    <property type="evidence" value="ECO:0007669"/>
    <property type="project" value="TreeGrafter"/>
</dbReference>
<dbReference type="PROSITE" id="PS50977">
    <property type="entry name" value="HTH_TETR_2"/>
    <property type="match status" value="1"/>
</dbReference>
<dbReference type="PRINTS" id="PR00455">
    <property type="entry name" value="HTHTETR"/>
</dbReference>
<feature type="DNA-binding region" description="H-T-H motif" evidence="4">
    <location>
        <begin position="38"/>
        <end position="57"/>
    </location>
</feature>
<evidence type="ECO:0000259" key="5">
    <source>
        <dbReference type="PROSITE" id="PS50977"/>
    </source>
</evidence>
<evidence type="ECO:0000256" key="3">
    <source>
        <dbReference type="ARBA" id="ARBA00023163"/>
    </source>
</evidence>
<dbReference type="SUPFAM" id="SSF48498">
    <property type="entry name" value="Tetracyclin repressor-like, C-terminal domain"/>
    <property type="match status" value="1"/>
</dbReference>
<accession>A0A928Z1P8</accession>
<dbReference type="RefSeq" id="WP_264323049.1">
    <property type="nucleotide sequence ID" value="NZ_JADEXQ010000001.1"/>
</dbReference>
<name>A0A928Z1P8_9CYAN</name>
<dbReference type="GO" id="GO:0000976">
    <property type="term" value="F:transcription cis-regulatory region binding"/>
    <property type="evidence" value="ECO:0007669"/>
    <property type="project" value="TreeGrafter"/>
</dbReference>
<evidence type="ECO:0000313" key="6">
    <source>
        <dbReference type="EMBL" id="MBE9028232.1"/>
    </source>
</evidence>
<dbReference type="Proteomes" id="UP000625316">
    <property type="component" value="Unassembled WGS sequence"/>
</dbReference>
<dbReference type="PANTHER" id="PTHR30055:SF146">
    <property type="entry name" value="HTH-TYPE TRANSCRIPTIONAL DUAL REGULATOR CECR"/>
    <property type="match status" value="1"/>
</dbReference>
<sequence>MPRTNSTNSDRSLSIAKSAMILQGAMQEFLEHGYAGTSMDRVAAAAGVSKATVYSHFGDKAGLFAAMVQHLADAKFSTVFAVAHDDPDVRSALHKMANTSINEMIGNKSFRRFIRLVYGESGRFPQLGQIFVEQYHKPGIEKLTDFLTAHPQLDLPDPEATARIIVGAMVHFMHIQHLLHGEEIMPMENDRFLTVLLNMIPVI</sequence>
<dbReference type="PANTHER" id="PTHR30055">
    <property type="entry name" value="HTH-TYPE TRANSCRIPTIONAL REGULATOR RUTR"/>
    <property type="match status" value="1"/>
</dbReference>
<dbReference type="FunFam" id="1.10.10.60:FF:000141">
    <property type="entry name" value="TetR family transcriptional regulator"/>
    <property type="match status" value="1"/>
</dbReference>
<keyword evidence="7" id="KW-1185">Reference proteome</keyword>
<protein>
    <submittedName>
        <fullName evidence="6">TetR/AcrR family transcriptional regulator</fullName>
    </submittedName>
</protein>
<keyword evidence="3" id="KW-0804">Transcription</keyword>
<dbReference type="SUPFAM" id="SSF46689">
    <property type="entry name" value="Homeodomain-like"/>
    <property type="match status" value="1"/>
</dbReference>
<evidence type="ECO:0000313" key="7">
    <source>
        <dbReference type="Proteomes" id="UP000625316"/>
    </source>
</evidence>
<dbReference type="InterPro" id="IPR023772">
    <property type="entry name" value="DNA-bd_HTH_TetR-type_CS"/>
</dbReference>
<reference evidence="6" key="1">
    <citation type="submission" date="2020-10" db="EMBL/GenBank/DDBJ databases">
        <authorList>
            <person name="Castelo-Branco R."/>
            <person name="Eusebio N."/>
            <person name="Adriana R."/>
            <person name="Vieira A."/>
            <person name="Brugerolle De Fraissinette N."/>
            <person name="Rezende De Castro R."/>
            <person name="Schneider M.P."/>
            <person name="Vasconcelos V."/>
            <person name="Leao P.N."/>
        </authorList>
    </citation>
    <scope>NUCLEOTIDE SEQUENCE</scope>
    <source>
        <strain evidence="6">LEGE 11480</strain>
    </source>
</reference>
<dbReference type="GO" id="GO:0045892">
    <property type="term" value="P:negative regulation of DNA-templated transcription"/>
    <property type="evidence" value="ECO:0007669"/>
    <property type="project" value="UniProtKB-ARBA"/>
</dbReference>
<keyword evidence="1" id="KW-0805">Transcription regulation</keyword>
<evidence type="ECO:0000256" key="2">
    <source>
        <dbReference type="ARBA" id="ARBA00023125"/>
    </source>
</evidence>
<dbReference type="AlphaFoldDB" id="A0A928Z1P8"/>
<dbReference type="PROSITE" id="PS01081">
    <property type="entry name" value="HTH_TETR_1"/>
    <property type="match status" value="1"/>
</dbReference>
<comment type="caution">
    <text evidence="6">The sequence shown here is derived from an EMBL/GenBank/DDBJ whole genome shotgun (WGS) entry which is preliminary data.</text>
</comment>
<dbReference type="Pfam" id="PF14246">
    <property type="entry name" value="TetR_C_7"/>
    <property type="match status" value="1"/>
</dbReference>
<dbReference type="InterPro" id="IPR009057">
    <property type="entry name" value="Homeodomain-like_sf"/>
</dbReference>
<dbReference type="InterPro" id="IPR001647">
    <property type="entry name" value="HTH_TetR"/>
</dbReference>
<dbReference type="InterPro" id="IPR036271">
    <property type="entry name" value="Tet_transcr_reg_TetR-rel_C_sf"/>
</dbReference>
<dbReference type="Pfam" id="PF00440">
    <property type="entry name" value="TetR_N"/>
    <property type="match status" value="1"/>
</dbReference>
<gene>
    <name evidence="6" type="ORF">IQ266_00495</name>
</gene>
<organism evidence="6 7">
    <name type="scientific">Romeriopsis navalis LEGE 11480</name>
    <dbReference type="NCBI Taxonomy" id="2777977"/>
    <lineage>
        <taxon>Bacteria</taxon>
        <taxon>Bacillati</taxon>
        <taxon>Cyanobacteriota</taxon>
        <taxon>Cyanophyceae</taxon>
        <taxon>Leptolyngbyales</taxon>
        <taxon>Leptolyngbyaceae</taxon>
        <taxon>Romeriopsis</taxon>
        <taxon>Romeriopsis navalis</taxon>
    </lineage>
</organism>
<evidence type="ECO:0000256" key="1">
    <source>
        <dbReference type="ARBA" id="ARBA00023015"/>
    </source>
</evidence>
<proteinExistence type="predicted"/>
<dbReference type="EMBL" id="JADEXQ010000001">
    <property type="protein sequence ID" value="MBE9028232.1"/>
    <property type="molecule type" value="Genomic_DNA"/>
</dbReference>
<feature type="domain" description="HTH tetR-type" evidence="5">
    <location>
        <begin position="15"/>
        <end position="75"/>
    </location>
</feature>
<dbReference type="InterPro" id="IPR050109">
    <property type="entry name" value="HTH-type_TetR-like_transc_reg"/>
</dbReference>
<keyword evidence="2 4" id="KW-0238">DNA-binding</keyword>